<dbReference type="EMBL" id="AWUE01015395">
    <property type="protein sequence ID" value="OMO97977.1"/>
    <property type="molecule type" value="Genomic_DNA"/>
</dbReference>
<proteinExistence type="predicted"/>
<reference evidence="2" key="1">
    <citation type="submission" date="2013-09" db="EMBL/GenBank/DDBJ databases">
        <title>Corchorus olitorius genome sequencing.</title>
        <authorList>
            <person name="Alam M."/>
            <person name="Haque M.S."/>
            <person name="Islam M.S."/>
            <person name="Emdad E.M."/>
            <person name="Islam M.M."/>
            <person name="Ahmed B."/>
            <person name="Halim A."/>
            <person name="Hossen Q.M.M."/>
            <person name="Hossain M.Z."/>
            <person name="Ahmed R."/>
            <person name="Khan M.M."/>
            <person name="Islam R."/>
            <person name="Rashid M.M."/>
            <person name="Khan S.A."/>
            <person name="Rahman M.S."/>
            <person name="Alam M."/>
            <person name="Yahiya A.S."/>
            <person name="Khan M.S."/>
            <person name="Azam M.S."/>
            <person name="Haque T."/>
            <person name="Lashkar M.Z.H."/>
            <person name="Akhand A.I."/>
            <person name="Morshed G."/>
            <person name="Roy S."/>
            <person name="Uddin K.S."/>
            <person name="Rabeya T."/>
            <person name="Hossain A.S."/>
            <person name="Chowdhury A."/>
            <person name="Snigdha A.R."/>
            <person name="Mortoza M.S."/>
            <person name="Matin S.A."/>
            <person name="Hoque S.M.E."/>
            <person name="Islam M.K."/>
            <person name="Roy D.K."/>
            <person name="Haider R."/>
            <person name="Moosa M.M."/>
            <person name="Elias S.M."/>
            <person name="Hasan A.M."/>
            <person name="Jahan S."/>
            <person name="Shafiuddin M."/>
            <person name="Mahmood N."/>
            <person name="Shommy N.S."/>
        </authorList>
    </citation>
    <scope>NUCLEOTIDE SEQUENCE [LARGE SCALE GENOMIC DNA]</scope>
    <source>
        <strain evidence="2">cv. O-4</strain>
    </source>
</reference>
<evidence type="ECO:0000313" key="2">
    <source>
        <dbReference type="Proteomes" id="UP000187203"/>
    </source>
</evidence>
<name>A0A1R3JTF3_9ROSI</name>
<organism evidence="1 2">
    <name type="scientific">Corchorus olitorius</name>
    <dbReference type="NCBI Taxonomy" id="93759"/>
    <lineage>
        <taxon>Eukaryota</taxon>
        <taxon>Viridiplantae</taxon>
        <taxon>Streptophyta</taxon>
        <taxon>Embryophyta</taxon>
        <taxon>Tracheophyta</taxon>
        <taxon>Spermatophyta</taxon>
        <taxon>Magnoliopsida</taxon>
        <taxon>eudicotyledons</taxon>
        <taxon>Gunneridae</taxon>
        <taxon>Pentapetalae</taxon>
        <taxon>rosids</taxon>
        <taxon>malvids</taxon>
        <taxon>Malvales</taxon>
        <taxon>Malvaceae</taxon>
        <taxon>Grewioideae</taxon>
        <taxon>Apeibeae</taxon>
        <taxon>Corchorus</taxon>
    </lineage>
</organism>
<dbReference type="AlphaFoldDB" id="A0A1R3JTF3"/>
<keyword evidence="2" id="KW-1185">Reference proteome</keyword>
<evidence type="ECO:0000313" key="1">
    <source>
        <dbReference type="EMBL" id="OMO97977.1"/>
    </source>
</evidence>
<accession>A0A1R3JTF3</accession>
<protein>
    <submittedName>
        <fullName evidence="1">Uncharacterized protein</fullName>
    </submittedName>
</protein>
<sequence length="32" mass="3769">MAHSVWFLSPALQLKHTKEVKEEEEERECVAN</sequence>
<gene>
    <name evidence="1" type="ORF">COLO4_14219</name>
</gene>
<comment type="caution">
    <text evidence="1">The sequence shown here is derived from an EMBL/GenBank/DDBJ whole genome shotgun (WGS) entry which is preliminary data.</text>
</comment>
<dbReference type="Proteomes" id="UP000187203">
    <property type="component" value="Unassembled WGS sequence"/>
</dbReference>